<accession>A0A7K3WG46</accession>
<sequence length="156" mass="17480">MELTELADRLLIAETLHAYCDLVDRAEVEQLLALFTADAVLDMGHGATATGQPALRAMVRDRVGRWTTTNHHCSTTRVLHYDGATAGTTSQLYAFHDAPGRGERMHLWGRYDDELVRADGGWLIRRRALRVTGVNRTASEELPGRFQRLERAPLPD</sequence>
<dbReference type="AlphaFoldDB" id="A0A7K3WG46"/>
<organism evidence="2 3">
    <name type="scientific">Goekera deserti</name>
    <dbReference type="NCBI Taxonomy" id="2497753"/>
    <lineage>
        <taxon>Bacteria</taxon>
        <taxon>Bacillati</taxon>
        <taxon>Actinomycetota</taxon>
        <taxon>Actinomycetes</taxon>
        <taxon>Geodermatophilales</taxon>
        <taxon>Geodermatophilaceae</taxon>
        <taxon>Goekera</taxon>
    </lineage>
</organism>
<dbReference type="CDD" id="cd00531">
    <property type="entry name" value="NTF2_like"/>
    <property type="match status" value="1"/>
</dbReference>
<dbReference type="EMBL" id="JAAGWK010000022">
    <property type="protein sequence ID" value="NEL55404.1"/>
    <property type="molecule type" value="Genomic_DNA"/>
</dbReference>
<dbReference type="SUPFAM" id="SSF54427">
    <property type="entry name" value="NTF2-like"/>
    <property type="match status" value="1"/>
</dbReference>
<name>A0A7K3WG46_9ACTN</name>
<evidence type="ECO:0000259" key="1">
    <source>
        <dbReference type="Pfam" id="PF13577"/>
    </source>
</evidence>
<evidence type="ECO:0000313" key="3">
    <source>
        <dbReference type="Proteomes" id="UP000470470"/>
    </source>
</evidence>
<reference evidence="2 3" key="1">
    <citation type="submission" date="2020-02" db="EMBL/GenBank/DDBJ databases">
        <title>The whole genome sequence of CPCC 205119.</title>
        <authorList>
            <person name="Jiang Z."/>
        </authorList>
    </citation>
    <scope>NUCLEOTIDE SEQUENCE [LARGE SCALE GENOMIC DNA]</scope>
    <source>
        <strain evidence="2 3">CPCC 205119</strain>
    </source>
</reference>
<dbReference type="RefSeq" id="WP_152727346.1">
    <property type="nucleotide sequence ID" value="NZ_JAABOZ010000001.1"/>
</dbReference>
<feature type="domain" description="SnoaL-like" evidence="1">
    <location>
        <begin position="5"/>
        <end position="127"/>
    </location>
</feature>
<dbReference type="Proteomes" id="UP000470470">
    <property type="component" value="Unassembled WGS sequence"/>
</dbReference>
<gene>
    <name evidence="2" type="ORF">G1H19_15555</name>
</gene>
<comment type="caution">
    <text evidence="2">The sequence shown here is derived from an EMBL/GenBank/DDBJ whole genome shotgun (WGS) entry which is preliminary data.</text>
</comment>
<dbReference type="InterPro" id="IPR032710">
    <property type="entry name" value="NTF2-like_dom_sf"/>
</dbReference>
<dbReference type="Gene3D" id="3.10.450.50">
    <property type="match status" value="1"/>
</dbReference>
<dbReference type="InterPro" id="IPR037401">
    <property type="entry name" value="SnoaL-like"/>
</dbReference>
<protein>
    <submittedName>
        <fullName evidence="2">Nuclear transport factor 2 family protein</fullName>
    </submittedName>
</protein>
<proteinExistence type="predicted"/>
<evidence type="ECO:0000313" key="2">
    <source>
        <dbReference type="EMBL" id="NEL55404.1"/>
    </source>
</evidence>
<keyword evidence="3" id="KW-1185">Reference proteome</keyword>
<dbReference type="Pfam" id="PF13577">
    <property type="entry name" value="SnoaL_4"/>
    <property type="match status" value="1"/>
</dbReference>